<protein>
    <submittedName>
        <fullName evidence="2">DUF1129 family protein</fullName>
    </submittedName>
</protein>
<dbReference type="EMBL" id="WSRS01000078">
    <property type="protein sequence ID" value="MVX59493.1"/>
    <property type="molecule type" value="Genomic_DNA"/>
</dbReference>
<dbReference type="PIRSF" id="PIRSF033111">
    <property type="entry name" value="UCP033111"/>
    <property type="match status" value="1"/>
</dbReference>
<proteinExistence type="predicted"/>
<evidence type="ECO:0000256" key="1">
    <source>
        <dbReference type="SAM" id="Phobius"/>
    </source>
</evidence>
<feature type="transmembrane region" description="Helical" evidence="1">
    <location>
        <begin position="186"/>
        <end position="205"/>
    </location>
</feature>
<dbReference type="RefSeq" id="WP_160333263.1">
    <property type="nucleotide sequence ID" value="NZ_WSRS01000078.1"/>
</dbReference>
<feature type="transmembrane region" description="Helical" evidence="1">
    <location>
        <begin position="85"/>
        <end position="110"/>
    </location>
</feature>
<gene>
    <name evidence="2" type="ORF">E5983_07590</name>
</gene>
<dbReference type="Proteomes" id="UP000461595">
    <property type="component" value="Unassembled WGS sequence"/>
</dbReference>
<reference evidence="2 3" key="1">
    <citation type="submission" date="2019-12" db="EMBL/GenBank/DDBJ databases">
        <title>Microbes associate with the intestines of laboratory mice.</title>
        <authorList>
            <person name="Navarre W."/>
            <person name="Wong E."/>
        </authorList>
    </citation>
    <scope>NUCLEOTIDE SEQUENCE [LARGE SCALE GENOMIC DNA]</scope>
    <source>
        <strain evidence="2 3">NM51_B2-22</strain>
    </source>
</reference>
<keyword evidence="1" id="KW-1133">Transmembrane helix</keyword>
<keyword evidence="1" id="KW-0472">Membrane</keyword>
<comment type="caution">
    <text evidence="2">The sequence shown here is derived from an EMBL/GenBank/DDBJ whole genome shotgun (WGS) entry which is preliminary data.</text>
</comment>
<evidence type="ECO:0000313" key="3">
    <source>
        <dbReference type="Proteomes" id="UP000461595"/>
    </source>
</evidence>
<dbReference type="Pfam" id="PF06570">
    <property type="entry name" value="DUF1129"/>
    <property type="match status" value="1"/>
</dbReference>
<evidence type="ECO:0000313" key="2">
    <source>
        <dbReference type="EMBL" id="MVX59493.1"/>
    </source>
</evidence>
<keyword evidence="1" id="KW-0812">Transmembrane</keyword>
<sequence length="223" mass="25380">MSFEHLTKKNQQYIRTVQKLLEQAGKSPEEIESLLASILPDIEEKQDRGFTARALYGTPTQWVRSQLSESPSENSKPAVINDNPWLMWLESTLFLLAFVGLGIGLINQFVPGSTSYGLLTLISMTTGGGAVFYALYHFIYRYYEPQYEGQRPNVRRGFLFVGLVLLAWIALITISESLLTGINPPLPSMVLILIGIVAFTLRWWLMRTYNIKNARMNPRRQAF</sequence>
<organism evidence="2 3">
    <name type="scientific">Streptococcus danieliae</name>
    <dbReference type="NCBI Taxonomy" id="747656"/>
    <lineage>
        <taxon>Bacteria</taxon>
        <taxon>Bacillati</taxon>
        <taxon>Bacillota</taxon>
        <taxon>Bacilli</taxon>
        <taxon>Lactobacillales</taxon>
        <taxon>Streptococcaceae</taxon>
        <taxon>Streptococcus</taxon>
    </lineage>
</organism>
<feature type="transmembrane region" description="Helical" evidence="1">
    <location>
        <begin position="157"/>
        <end position="174"/>
    </location>
</feature>
<feature type="transmembrane region" description="Helical" evidence="1">
    <location>
        <begin position="116"/>
        <end position="136"/>
    </location>
</feature>
<dbReference type="InterPro" id="IPR009214">
    <property type="entry name" value="DUF1129"/>
</dbReference>
<accession>A0A7X3G9A6</accession>
<dbReference type="OrthoDB" id="2360056at2"/>
<name>A0A7X3G9A6_9STRE</name>
<dbReference type="AlphaFoldDB" id="A0A7X3G9A6"/>